<dbReference type="Pfam" id="PF00147">
    <property type="entry name" value="Fibrinogen_C"/>
    <property type="match status" value="1"/>
</dbReference>
<dbReference type="CDD" id="cd00087">
    <property type="entry name" value="FReD"/>
    <property type="match status" value="1"/>
</dbReference>
<gene>
    <name evidence="2" type="ORF">PACLA_8A000884</name>
</gene>
<reference evidence="2" key="1">
    <citation type="submission" date="2020-04" db="EMBL/GenBank/DDBJ databases">
        <authorList>
            <person name="Alioto T."/>
            <person name="Alioto T."/>
            <person name="Gomez Garrido J."/>
        </authorList>
    </citation>
    <scope>NUCLEOTIDE SEQUENCE</scope>
    <source>
        <strain evidence="2">A484AB</strain>
    </source>
</reference>
<dbReference type="InterPro" id="IPR036056">
    <property type="entry name" value="Fibrinogen-like_C"/>
</dbReference>
<dbReference type="OrthoDB" id="6272435at2759"/>
<dbReference type="SUPFAM" id="SSF56496">
    <property type="entry name" value="Fibrinogen C-terminal domain-like"/>
    <property type="match status" value="1"/>
</dbReference>
<evidence type="ECO:0000313" key="3">
    <source>
        <dbReference type="Proteomes" id="UP001152795"/>
    </source>
</evidence>
<name>A0A6S7IFZ1_PARCT</name>
<dbReference type="PANTHER" id="PTHR19143">
    <property type="entry name" value="FIBRINOGEN/TENASCIN/ANGIOPOEITIN"/>
    <property type="match status" value="1"/>
</dbReference>
<accession>A0A6S7IFZ1</accession>
<dbReference type="InterPro" id="IPR014716">
    <property type="entry name" value="Fibrinogen_a/b/g_C_1"/>
</dbReference>
<keyword evidence="1" id="KW-1015">Disulfide bond</keyword>
<dbReference type="EMBL" id="CACRXK020009132">
    <property type="protein sequence ID" value="CAB4016477.1"/>
    <property type="molecule type" value="Genomic_DNA"/>
</dbReference>
<sequence>MVKRNFTVATCGLKPEITDVQNVLKKMENEISTLKSELSEVKSLCSSCLHREARSCADNLALGATQDGLYYIDPDGNGKFKVFCDMKTSGGGWTVFQRRLDGSVDFYRGWQEYKKGFGTQYGEHWLGLEKIHRITASETHELRIELEDFGGNKRYALYTNVSVAGEKDKYRLNVGTFSGSAGDALAFHKNMPFTTKDSDNDQFISENCAVKYKGAWWYNKCHHANLNSDYQQSALVDYGKGIIWYQWKGHYFSLKKVSMKLRVV</sequence>
<dbReference type="Proteomes" id="UP001152795">
    <property type="component" value="Unassembled WGS sequence"/>
</dbReference>
<dbReference type="SMART" id="SM00186">
    <property type="entry name" value="FBG"/>
    <property type="match status" value="1"/>
</dbReference>
<dbReference type="GO" id="GO:0005615">
    <property type="term" value="C:extracellular space"/>
    <property type="evidence" value="ECO:0007669"/>
    <property type="project" value="TreeGrafter"/>
</dbReference>
<evidence type="ECO:0000256" key="1">
    <source>
        <dbReference type="ARBA" id="ARBA00023157"/>
    </source>
</evidence>
<organism evidence="2 3">
    <name type="scientific">Paramuricea clavata</name>
    <name type="common">Red gorgonian</name>
    <name type="synonym">Violescent sea-whip</name>
    <dbReference type="NCBI Taxonomy" id="317549"/>
    <lineage>
        <taxon>Eukaryota</taxon>
        <taxon>Metazoa</taxon>
        <taxon>Cnidaria</taxon>
        <taxon>Anthozoa</taxon>
        <taxon>Octocorallia</taxon>
        <taxon>Malacalcyonacea</taxon>
        <taxon>Plexauridae</taxon>
        <taxon>Paramuricea</taxon>
    </lineage>
</organism>
<dbReference type="NCBIfam" id="NF040941">
    <property type="entry name" value="GGGWT_bact"/>
    <property type="match status" value="1"/>
</dbReference>
<protein>
    <submittedName>
        <fullName evidence="2">Uncharacterized protein</fullName>
    </submittedName>
</protein>
<dbReference type="Gene3D" id="3.90.215.10">
    <property type="entry name" value="Gamma Fibrinogen, chain A, domain 1"/>
    <property type="match status" value="1"/>
</dbReference>
<evidence type="ECO:0000313" key="2">
    <source>
        <dbReference type="EMBL" id="CAB4016477.1"/>
    </source>
</evidence>
<dbReference type="InterPro" id="IPR050373">
    <property type="entry name" value="Fibrinogen_C-term_domain"/>
</dbReference>
<dbReference type="InterPro" id="IPR002181">
    <property type="entry name" value="Fibrinogen_a/b/g_C_dom"/>
</dbReference>
<comment type="caution">
    <text evidence="2">The sequence shown here is derived from an EMBL/GenBank/DDBJ whole genome shotgun (WGS) entry which is preliminary data.</text>
</comment>
<dbReference type="FunFam" id="3.90.215.10:FF:000001">
    <property type="entry name" value="Tenascin isoform 1"/>
    <property type="match status" value="1"/>
</dbReference>
<dbReference type="AlphaFoldDB" id="A0A6S7IFZ1"/>
<proteinExistence type="predicted"/>
<dbReference type="PROSITE" id="PS51406">
    <property type="entry name" value="FIBRINOGEN_C_2"/>
    <property type="match status" value="1"/>
</dbReference>
<keyword evidence="3" id="KW-1185">Reference proteome</keyword>